<keyword evidence="3" id="KW-1185">Reference proteome</keyword>
<dbReference type="GeneID" id="25569608"/>
<protein>
    <submittedName>
        <fullName evidence="2">Uncharacterized protein</fullName>
    </submittedName>
</protein>
<dbReference type="RefSeq" id="XP_013761232.1">
    <property type="nucleotide sequence ID" value="XM_013905778.1"/>
</dbReference>
<sequence>MAALAVLPSNAKVIIIALTSQAATTPPYTILQFPFQLAHQVTAIGMGEFDRSPAAHLLDVFALANEAVLVYTALGNGTFDPSPRLIQLSVGGFPASPRVFDPDGNGYDDLLFFSGGDAVFLFQRPSPWDGDPFRVTTRHVEGSSGSCGGTPRQLSCLAATLARGSRCVPDVVVVSSLLDTCRFSAHWSLTKSASVIGTSRTGSGIDCGAAATSAGGVLFAITSAVRLELTNLTLARATFSSATLSGSSPIWLDGWAVLALTSVTVADFDNTGSLPHSSILVAPGSGGVASLAGGSLFTATDSIIRGCTAGASGGVAYINGRHASPSSRLTFVRTSIASCSARNGGVVFVEKAGYVTFTDSQLIANFATDNGGVAFVRNLGAVAASNSLFAQGHADIGGVFFVTGSTVAARGNIFTENYARIGGVAAVANTFFAVGALYHSLEASLPMVEYASSGFLSLSNSEFTYNRADYGGLLFSCGCIFNVGTGFAGAFNNANIAGGVVYACPRAGGKPLSGAFVLHGSDVQALAAMTAASMYGSVLATRPISIAWAAPLPDINGIALPSGFPLPSGFAVVLTDAANNSVIDVNIVLSLQVPHPYIAYGGSADVIVSQSPTQFVDVGVAVKSTTKLASSVRIRAQTALSDGGVLETPPVTLFVDRCYASSAPVKHQDGALVCGCPPNSALVADVHGTFAGASPGTGLAHRRPHSASPVPMVQSARESSICRAHAKALRQRATQATLKSVRPRMRASVMAGAQTARAVASAPSAAPAGLPLVPTASACDASFRRADRRVCLLSLQAWLLCLLSATLLSAVTRCDRSRCSWARPSCQSSRFGGGCGSTPGGFRLWQPRLRLKPAWSCFLPCLASPRRGKWLRLPSASSRSQFMRWPTRARGRRAPKPSSKPRSCISRFLARCWRRQSRHSSRRPRLRRYMPCLSGHR</sequence>
<evidence type="ECO:0000313" key="2">
    <source>
        <dbReference type="EMBL" id="KNC56182.1"/>
    </source>
</evidence>
<gene>
    <name evidence="2" type="ORF">AMSG_11693</name>
</gene>
<accession>A0A0L0DVI6</accession>
<dbReference type="InterPro" id="IPR028994">
    <property type="entry name" value="Integrin_alpha_N"/>
</dbReference>
<dbReference type="InterPro" id="IPR013517">
    <property type="entry name" value="FG-GAP"/>
</dbReference>
<evidence type="ECO:0000313" key="3">
    <source>
        <dbReference type="Proteomes" id="UP000054408"/>
    </source>
</evidence>
<name>A0A0L0DVI6_THETB</name>
<dbReference type="PANTHER" id="PTHR11319">
    <property type="entry name" value="G PROTEIN-COUPLED RECEPTOR-RELATED"/>
    <property type="match status" value="1"/>
</dbReference>
<dbReference type="PANTHER" id="PTHR11319:SF35">
    <property type="entry name" value="OUTER MEMBRANE PROTEIN PMPC-RELATED"/>
    <property type="match status" value="1"/>
</dbReference>
<dbReference type="Pfam" id="PF13517">
    <property type="entry name" value="FG-GAP_3"/>
    <property type="match status" value="1"/>
</dbReference>
<keyword evidence="1" id="KW-0732">Signal</keyword>
<dbReference type="OMA" id="PISIAWA"/>
<dbReference type="SUPFAM" id="SSF51126">
    <property type="entry name" value="Pectin lyase-like"/>
    <property type="match status" value="1"/>
</dbReference>
<dbReference type="EMBL" id="GL349440">
    <property type="protein sequence ID" value="KNC56182.1"/>
    <property type="molecule type" value="Genomic_DNA"/>
</dbReference>
<proteinExistence type="predicted"/>
<dbReference type="InterPro" id="IPR011050">
    <property type="entry name" value="Pectin_lyase_fold/virulence"/>
</dbReference>
<evidence type="ECO:0000256" key="1">
    <source>
        <dbReference type="ARBA" id="ARBA00022729"/>
    </source>
</evidence>
<dbReference type="SUPFAM" id="SSF69318">
    <property type="entry name" value="Integrin alpha N-terminal domain"/>
    <property type="match status" value="1"/>
</dbReference>
<dbReference type="Proteomes" id="UP000054408">
    <property type="component" value="Unassembled WGS sequence"/>
</dbReference>
<reference evidence="2 3" key="1">
    <citation type="submission" date="2010-05" db="EMBL/GenBank/DDBJ databases">
        <title>The Genome Sequence of Thecamonas trahens ATCC 50062.</title>
        <authorList>
            <consortium name="The Broad Institute Genome Sequencing Platform"/>
            <person name="Russ C."/>
            <person name="Cuomo C."/>
            <person name="Shea T."/>
            <person name="Young S.K."/>
            <person name="Zeng Q."/>
            <person name="Koehrsen M."/>
            <person name="Haas B."/>
            <person name="Borodovsky M."/>
            <person name="Guigo R."/>
            <person name="Alvarado L."/>
            <person name="Berlin A."/>
            <person name="Bochicchio J."/>
            <person name="Borenstein D."/>
            <person name="Chapman S."/>
            <person name="Chen Z."/>
            <person name="Freedman E."/>
            <person name="Gellesch M."/>
            <person name="Goldberg J."/>
            <person name="Griggs A."/>
            <person name="Gujja S."/>
            <person name="Heilman E."/>
            <person name="Heiman D."/>
            <person name="Hepburn T."/>
            <person name="Howarth C."/>
            <person name="Jen D."/>
            <person name="Larson L."/>
            <person name="Mehta T."/>
            <person name="Park D."/>
            <person name="Pearson M."/>
            <person name="Roberts A."/>
            <person name="Saif S."/>
            <person name="Shenoy N."/>
            <person name="Sisk P."/>
            <person name="Stolte C."/>
            <person name="Sykes S."/>
            <person name="Thomson T."/>
            <person name="Walk T."/>
            <person name="White J."/>
            <person name="Yandava C."/>
            <person name="Burger G."/>
            <person name="Gray M.W."/>
            <person name="Holland P.W.H."/>
            <person name="King N."/>
            <person name="Lang F.B.F."/>
            <person name="Roger A.J."/>
            <person name="Ruiz-Trillo I."/>
            <person name="Lander E."/>
            <person name="Nusbaum C."/>
        </authorList>
    </citation>
    <scope>NUCLEOTIDE SEQUENCE [LARGE SCALE GENOMIC DNA]</scope>
    <source>
        <strain evidence="2 3">ATCC 50062</strain>
    </source>
</reference>
<organism evidence="2 3">
    <name type="scientific">Thecamonas trahens ATCC 50062</name>
    <dbReference type="NCBI Taxonomy" id="461836"/>
    <lineage>
        <taxon>Eukaryota</taxon>
        <taxon>Apusozoa</taxon>
        <taxon>Apusomonadida</taxon>
        <taxon>Apusomonadidae</taxon>
        <taxon>Thecamonas</taxon>
    </lineage>
</organism>
<dbReference type="AlphaFoldDB" id="A0A0L0DVI6"/>